<keyword evidence="1" id="KW-0805">Transcription regulation</keyword>
<dbReference type="EMBL" id="CP000033">
    <property type="protein sequence ID" value="AAV43500.1"/>
    <property type="molecule type" value="Genomic_DNA"/>
</dbReference>
<name>Q5FIH4_LACAC</name>
<dbReference type="GO" id="GO:0097367">
    <property type="term" value="F:carbohydrate derivative binding"/>
    <property type="evidence" value="ECO:0007669"/>
    <property type="project" value="InterPro"/>
</dbReference>
<protein>
    <submittedName>
        <fullName evidence="5">Transcriptional regulator</fullName>
    </submittedName>
</protein>
<keyword evidence="6" id="KW-1185">Reference proteome</keyword>
<evidence type="ECO:0000259" key="4">
    <source>
        <dbReference type="PROSITE" id="PS51071"/>
    </source>
</evidence>
<dbReference type="OrthoDB" id="1648815at2"/>
<accession>Q5FIH4</accession>
<dbReference type="Proteomes" id="UP000006381">
    <property type="component" value="Chromosome"/>
</dbReference>
<organism evidence="6">
    <name type="scientific">Lactobacillus acidophilus (strain ATCC 700396 / NCK56 / N2 / NCFM)</name>
    <dbReference type="NCBI Taxonomy" id="272621"/>
    <lineage>
        <taxon>Bacteria</taxon>
        <taxon>Bacillati</taxon>
        <taxon>Bacillota</taxon>
        <taxon>Bacilli</taxon>
        <taxon>Lactobacillales</taxon>
        <taxon>Lactobacillaceae</taxon>
        <taxon>Lactobacillus</taxon>
    </lineage>
</organism>
<dbReference type="CDD" id="cd05013">
    <property type="entry name" value="SIS_RpiR"/>
    <property type="match status" value="1"/>
</dbReference>
<dbReference type="InterPro" id="IPR009057">
    <property type="entry name" value="Homeodomain-like_sf"/>
</dbReference>
<evidence type="ECO:0000313" key="6">
    <source>
        <dbReference type="Proteomes" id="UP000006381"/>
    </source>
</evidence>
<keyword evidence="2" id="KW-0238">DNA-binding</keyword>
<sequence length="260" mass="29883">MQMDLETAVMKKKESLNETDKAIVSYLLKYPEDASKLSLMELAQKLYVSKSAIFRLSKKLGLSGFSELKFELTELTNKKVQNKKYVQELDFNNNLHQIIDETFKYFKDANFHDLFIDLDNAETIYIYSTGWQQQIIAEYLAHSFFLIGKKAIILPSAKDEVAMLGRSIEENDMLFVISFGGFNKTIIEELKKIDTVTDKLKFVSLTSWQPGKIASLSDYSFFFKTTPFQISNQNAVTFSSAYVLIDLIINEYGKHCNSKK</sequence>
<dbReference type="InterPro" id="IPR001347">
    <property type="entry name" value="SIS_dom"/>
</dbReference>
<evidence type="ECO:0000256" key="3">
    <source>
        <dbReference type="ARBA" id="ARBA00023163"/>
    </source>
</evidence>
<keyword evidence="3" id="KW-0804">Transcription</keyword>
<evidence type="ECO:0000313" key="5">
    <source>
        <dbReference type="EMBL" id="AAV43500.1"/>
    </source>
</evidence>
<dbReference type="Pfam" id="PF01418">
    <property type="entry name" value="HTH_6"/>
    <property type="match status" value="1"/>
</dbReference>
<dbReference type="DNASU" id="3251356"/>
<reference evidence="5 6" key="1">
    <citation type="journal article" date="2005" name="Proc. Natl. Acad. Sci. U.S.A.">
        <title>Complete genome sequence of the probiotic lactic acid bacterium Lactobacillus acidophilus NCFM.</title>
        <authorList>
            <person name="Altermann E."/>
            <person name="Russell W.M."/>
            <person name="Azcarate-Peril M.A."/>
            <person name="Barrangou R."/>
            <person name="Buck B.L."/>
            <person name="McAuliffe O."/>
            <person name="Souther N."/>
            <person name="Dobson A."/>
            <person name="Duong T."/>
            <person name="Callanan M."/>
            <person name="Lick S."/>
            <person name="Hamrick A."/>
            <person name="Cano R."/>
            <person name="Klaenhammer T.R."/>
        </authorList>
    </citation>
    <scope>NUCLEOTIDE SEQUENCE [LARGE SCALE GENOMIC DNA]</scope>
    <source>
        <strain evidence="6">ATCC 700396 / NCK56 / N2 / NCFM</strain>
    </source>
</reference>
<dbReference type="PANTHER" id="PTHR30514:SF1">
    <property type="entry name" value="HTH-TYPE TRANSCRIPTIONAL REGULATOR HEXR-RELATED"/>
    <property type="match status" value="1"/>
</dbReference>
<dbReference type="InterPro" id="IPR036388">
    <property type="entry name" value="WH-like_DNA-bd_sf"/>
</dbReference>
<evidence type="ECO:0000256" key="2">
    <source>
        <dbReference type="ARBA" id="ARBA00023125"/>
    </source>
</evidence>
<dbReference type="InterPro" id="IPR035472">
    <property type="entry name" value="RpiR-like_SIS"/>
</dbReference>
<dbReference type="KEGG" id="lac:LBA1688"/>
<gene>
    <name evidence="5" type="primary">rpiR</name>
    <name evidence="5" type="ordered locus">LBA1688</name>
</gene>
<dbReference type="PANTHER" id="PTHR30514">
    <property type="entry name" value="GLUCOKINASE"/>
    <property type="match status" value="1"/>
</dbReference>
<dbReference type="HOGENOM" id="CLU_055769_4_3_9"/>
<dbReference type="GO" id="GO:1901135">
    <property type="term" value="P:carbohydrate derivative metabolic process"/>
    <property type="evidence" value="ECO:0007669"/>
    <property type="project" value="InterPro"/>
</dbReference>
<evidence type="ECO:0000256" key="1">
    <source>
        <dbReference type="ARBA" id="ARBA00023015"/>
    </source>
</evidence>
<dbReference type="SUPFAM" id="SSF53697">
    <property type="entry name" value="SIS domain"/>
    <property type="match status" value="1"/>
</dbReference>
<dbReference type="AlphaFoldDB" id="Q5FIH4"/>
<dbReference type="Pfam" id="PF01380">
    <property type="entry name" value="SIS"/>
    <property type="match status" value="1"/>
</dbReference>
<dbReference type="eggNOG" id="COG1737">
    <property type="taxonomic scope" value="Bacteria"/>
</dbReference>
<dbReference type="PROSITE" id="PS51071">
    <property type="entry name" value="HTH_RPIR"/>
    <property type="match status" value="1"/>
</dbReference>
<dbReference type="InterPro" id="IPR000281">
    <property type="entry name" value="HTH_RpiR"/>
</dbReference>
<dbReference type="InterPro" id="IPR047640">
    <property type="entry name" value="RpiR-like"/>
</dbReference>
<feature type="domain" description="HTH rpiR-type" evidence="4">
    <location>
        <begin position="3"/>
        <end position="79"/>
    </location>
</feature>
<dbReference type="GO" id="GO:0003700">
    <property type="term" value="F:DNA-binding transcription factor activity"/>
    <property type="evidence" value="ECO:0007669"/>
    <property type="project" value="InterPro"/>
</dbReference>
<dbReference type="STRING" id="272621.LBA1688"/>
<dbReference type="BioCyc" id="LACI272621:G1G49-1656-MONOMER"/>
<dbReference type="SMR" id="Q5FIH4"/>
<proteinExistence type="predicted"/>
<dbReference type="GO" id="GO:0003677">
    <property type="term" value="F:DNA binding"/>
    <property type="evidence" value="ECO:0007669"/>
    <property type="project" value="UniProtKB-KW"/>
</dbReference>
<dbReference type="Gene3D" id="1.10.10.10">
    <property type="entry name" value="Winged helix-like DNA-binding domain superfamily/Winged helix DNA-binding domain"/>
    <property type="match status" value="1"/>
</dbReference>
<dbReference type="SUPFAM" id="SSF46689">
    <property type="entry name" value="Homeodomain-like"/>
    <property type="match status" value="1"/>
</dbReference>
<dbReference type="Gene3D" id="3.40.50.10490">
    <property type="entry name" value="Glucose-6-phosphate isomerase like protein, domain 1"/>
    <property type="match status" value="1"/>
</dbReference>
<dbReference type="InterPro" id="IPR046348">
    <property type="entry name" value="SIS_dom_sf"/>
</dbReference>
<dbReference type="PATRIC" id="fig|272621.13.peg.1608"/>